<sequence>MPFQSCIVFLFRYENAIEIALNRKLPSPITLTAKKKNNYCLLIFHDFWKHYSSEMTQYSTRRVEELRSNHLRHHSKDPDLTKSLILFKISCELEKNFTKKIHFYFSAMS</sequence>
<evidence type="ECO:0000313" key="1">
    <source>
        <dbReference type="EMBL" id="RNA43597.1"/>
    </source>
</evidence>
<dbReference type="Proteomes" id="UP000276133">
    <property type="component" value="Unassembled WGS sequence"/>
</dbReference>
<evidence type="ECO:0000313" key="2">
    <source>
        <dbReference type="Proteomes" id="UP000276133"/>
    </source>
</evidence>
<dbReference type="AlphaFoldDB" id="A0A3M7T6R8"/>
<reference evidence="1 2" key="1">
    <citation type="journal article" date="2018" name="Sci. Rep.">
        <title>Genomic signatures of local adaptation to the degree of environmental predictability in rotifers.</title>
        <authorList>
            <person name="Franch-Gras L."/>
            <person name="Hahn C."/>
            <person name="Garcia-Roger E.M."/>
            <person name="Carmona M.J."/>
            <person name="Serra M."/>
            <person name="Gomez A."/>
        </authorList>
    </citation>
    <scope>NUCLEOTIDE SEQUENCE [LARGE SCALE GENOMIC DNA]</scope>
    <source>
        <strain evidence="1">HYR1</strain>
    </source>
</reference>
<gene>
    <name evidence="1" type="ORF">BpHYR1_030993</name>
</gene>
<name>A0A3M7T6R8_BRAPC</name>
<keyword evidence="2" id="KW-1185">Reference proteome</keyword>
<proteinExistence type="predicted"/>
<organism evidence="1 2">
    <name type="scientific">Brachionus plicatilis</name>
    <name type="common">Marine rotifer</name>
    <name type="synonym">Brachionus muelleri</name>
    <dbReference type="NCBI Taxonomy" id="10195"/>
    <lineage>
        <taxon>Eukaryota</taxon>
        <taxon>Metazoa</taxon>
        <taxon>Spiralia</taxon>
        <taxon>Gnathifera</taxon>
        <taxon>Rotifera</taxon>
        <taxon>Eurotatoria</taxon>
        <taxon>Monogononta</taxon>
        <taxon>Pseudotrocha</taxon>
        <taxon>Ploima</taxon>
        <taxon>Brachionidae</taxon>
        <taxon>Brachionus</taxon>
    </lineage>
</organism>
<protein>
    <submittedName>
        <fullName evidence="1">Uncharacterized protein</fullName>
    </submittedName>
</protein>
<comment type="caution">
    <text evidence="1">The sequence shown here is derived from an EMBL/GenBank/DDBJ whole genome shotgun (WGS) entry which is preliminary data.</text>
</comment>
<accession>A0A3M7T6R8</accession>
<dbReference type="EMBL" id="REGN01000206">
    <property type="protein sequence ID" value="RNA43597.1"/>
    <property type="molecule type" value="Genomic_DNA"/>
</dbReference>